<dbReference type="AlphaFoldDB" id="A0A6M6E3N8"/>
<evidence type="ECO:0000256" key="5">
    <source>
        <dbReference type="ARBA" id="ARBA00022676"/>
    </source>
</evidence>
<evidence type="ECO:0000256" key="17">
    <source>
        <dbReference type="ARBA" id="ARBA00041185"/>
    </source>
</evidence>
<dbReference type="NCBIfam" id="TIGR02614">
    <property type="entry name" value="ftsW"/>
    <property type="match status" value="1"/>
</dbReference>
<organism evidence="23 24">
    <name type="scientific">Priestia megaterium</name>
    <name type="common">Bacillus megaterium</name>
    <dbReference type="NCBI Taxonomy" id="1404"/>
    <lineage>
        <taxon>Bacteria</taxon>
        <taxon>Bacillati</taxon>
        <taxon>Bacillota</taxon>
        <taxon>Bacilli</taxon>
        <taxon>Bacillales</taxon>
        <taxon>Bacillaceae</taxon>
        <taxon>Priestia</taxon>
    </lineage>
</organism>
<gene>
    <name evidence="23" type="primary">ftsW</name>
    <name evidence="23" type="ORF">FDZ14_29945</name>
</gene>
<keyword evidence="6" id="KW-0808">Transferase</keyword>
<keyword evidence="4" id="KW-0132">Cell division</keyword>
<protein>
    <recommendedName>
        <fullName evidence="17">Probable peptidoglycan glycosyltransferase FtsW</fullName>
        <ecNumber evidence="19">2.4.99.28</ecNumber>
    </recommendedName>
    <alternativeName>
        <fullName evidence="18">Cell division protein FtsW</fullName>
    </alternativeName>
    <alternativeName>
        <fullName evidence="15">Cell wall polymerase</fullName>
    </alternativeName>
    <alternativeName>
        <fullName evidence="14">Peptidoglycan polymerase</fullName>
    </alternativeName>
</protein>
<evidence type="ECO:0000256" key="20">
    <source>
        <dbReference type="ARBA" id="ARBA00049902"/>
    </source>
</evidence>
<feature type="transmembrane region" description="Helical" evidence="22">
    <location>
        <begin position="150"/>
        <end position="167"/>
    </location>
</feature>
<dbReference type="GO" id="GO:0032153">
    <property type="term" value="C:cell division site"/>
    <property type="evidence" value="ECO:0007669"/>
    <property type="project" value="TreeGrafter"/>
</dbReference>
<dbReference type="GO" id="GO:0005886">
    <property type="term" value="C:plasma membrane"/>
    <property type="evidence" value="ECO:0007669"/>
    <property type="project" value="UniProtKB-SubCell"/>
</dbReference>
<dbReference type="InterPro" id="IPR013437">
    <property type="entry name" value="FtsW"/>
</dbReference>
<keyword evidence="9" id="KW-0573">Peptidoglycan synthesis</keyword>
<feature type="transmembrane region" description="Helical" evidence="22">
    <location>
        <begin position="360"/>
        <end position="381"/>
    </location>
</feature>
<comment type="function">
    <text evidence="21">Peptidoglycan polymerase that is essential for cell division.</text>
</comment>
<evidence type="ECO:0000256" key="8">
    <source>
        <dbReference type="ARBA" id="ARBA00022960"/>
    </source>
</evidence>
<feature type="transmembrane region" description="Helical" evidence="22">
    <location>
        <begin position="324"/>
        <end position="348"/>
    </location>
</feature>
<keyword evidence="23" id="KW-0614">Plasmid</keyword>
<evidence type="ECO:0000256" key="11">
    <source>
        <dbReference type="ARBA" id="ARBA00023136"/>
    </source>
</evidence>
<accession>A0A6M6E3N8</accession>
<sequence>MRVRMFKKILKSQDYKLIISLVVLCLIGLVMVYSSSMITAITRYHVPTDYFYKKQMGALLLGFFLFFATAFFVPYKIFKEKAVIIFIIVVSFLLLGLVLVLGHTAGGAKSWITIGPLRIQPLEIAKLAVIVYLASAFTKKQEYINKLTRAFIPPISIVVLICFLLAAQPDYGGVLLMLGTVATLVFCSGISVKTGFKIFFITLIGTGLMVFVVWATGKVDKILSPTRLGRFTGFVDPFADPDGKGYQLVNSYLAIGSGGLGGEGLGQGVQKFGYLPESHTDFIMAVIAEELGFGGVIVVLGLLFFIVLQGLLIAKRCSDPFGSLLAIGISTMIGIQSFVNLGAVSGLLPITGVTLPFVSYGGSSITLLLFSTGVLANISMVDKFKKKYKQNNSKSTHVESV</sequence>
<dbReference type="PANTHER" id="PTHR30474:SF2">
    <property type="entry name" value="PEPTIDOGLYCAN GLYCOSYLTRANSFERASE FTSW-RELATED"/>
    <property type="match status" value="1"/>
</dbReference>
<feature type="transmembrane region" description="Helical" evidence="22">
    <location>
        <begin position="173"/>
        <end position="191"/>
    </location>
</feature>
<evidence type="ECO:0000256" key="18">
    <source>
        <dbReference type="ARBA" id="ARBA00041418"/>
    </source>
</evidence>
<keyword evidence="3" id="KW-1003">Cell membrane</keyword>
<dbReference type="GO" id="GO:0051301">
    <property type="term" value="P:cell division"/>
    <property type="evidence" value="ECO:0007669"/>
    <property type="project" value="UniProtKB-KW"/>
</dbReference>
<comment type="pathway">
    <text evidence="2">Cell wall biogenesis; peptidoglycan biosynthesis.</text>
</comment>
<feature type="transmembrane region" description="Helical" evidence="22">
    <location>
        <begin position="56"/>
        <end position="75"/>
    </location>
</feature>
<dbReference type="GO" id="GO:0071555">
    <property type="term" value="P:cell wall organization"/>
    <property type="evidence" value="ECO:0007669"/>
    <property type="project" value="UniProtKB-KW"/>
</dbReference>
<dbReference type="EC" id="2.4.99.28" evidence="19"/>
<evidence type="ECO:0000256" key="9">
    <source>
        <dbReference type="ARBA" id="ARBA00022984"/>
    </source>
</evidence>
<evidence type="ECO:0000256" key="13">
    <source>
        <dbReference type="ARBA" id="ARBA00023316"/>
    </source>
</evidence>
<keyword evidence="10 22" id="KW-1133">Transmembrane helix</keyword>
<comment type="catalytic activity">
    <reaction evidence="20">
        <text>[GlcNAc-(1-&gt;4)-Mur2Ac(oyl-L-Ala-gamma-D-Glu-L-Lys-D-Ala-D-Ala)](n)-di-trans,octa-cis-undecaprenyl diphosphate + beta-D-GlcNAc-(1-&gt;4)-Mur2Ac(oyl-L-Ala-gamma-D-Glu-L-Lys-D-Ala-D-Ala)-di-trans,octa-cis-undecaprenyl diphosphate = [GlcNAc-(1-&gt;4)-Mur2Ac(oyl-L-Ala-gamma-D-Glu-L-Lys-D-Ala-D-Ala)](n+1)-di-trans,octa-cis-undecaprenyl diphosphate + di-trans,octa-cis-undecaprenyl diphosphate + H(+)</text>
        <dbReference type="Rhea" id="RHEA:23708"/>
        <dbReference type="Rhea" id="RHEA-COMP:9602"/>
        <dbReference type="Rhea" id="RHEA-COMP:9603"/>
        <dbReference type="ChEBI" id="CHEBI:15378"/>
        <dbReference type="ChEBI" id="CHEBI:58405"/>
        <dbReference type="ChEBI" id="CHEBI:60033"/>
        <dbReference type="ChEBI" id="CHEBI:78435"/>
        <dbReference type="EC" id="2.4.99.28"/>
    </reaction>
</comment>
<geneLocation type="plasmid" evidence="24">
    <name>pfdu301a</name>
</geneLocation>
<reference evidence="23 24" key="1">
    <citation type="submission" date="2019-10" db="EMBL/GenBank/DDBJ databases">
        <title>Complete genome sequences for adaption low water activity.</title>
        <authorList>
            <person name="Zhao L."/>
            <person name="Zhong J."/>
        </authorList>
    </citation>
    <scope>NUCLEOTIDE SEQUENCE [LARGE SCALE GENOMIC DNA]</scope>
    <source>
        <strain evidence="23 24">FDU301</strain>
        <plasmid evidence="24">pfdu301a</plasmid>
    </source>
</reference>
<dbReference type="Pfam" id="PF01098">
    <property type="entry name" value="FTSW_RODA_SPOVE"/>
    <property type="match status" value="1"/>
</dbReference>
<dbReference type="GO" id="GO:0008955">
    <property type="term" value="F:peptidoglycan glycosyltransferase activity"/>
    <property type="evidence" value="ECO:0007669"/>
    <property type="project" value="UniProtKB-EC"/>
</dbReference>
<keyword evidence="7 22" id="KW-0812">Transmembrane</keyword>
<evidence type="ECO:0000256" key="14">
    <source>
        <dbReference type="ARBA" id="ARBA00032370"/>
    </source>
</evidence>
<dbReference type="InterPro" id="IPR001182">
    <property type="entry name" value="FtsW/RodA"/>
</dbReference>
<dbReference type="PANTHER" id="PTHR30474">
    <property type="entry name" value="CELL CYCLE PROTEIN"/>
    <property type="match status" value="1"/>
</dbReference>
<feature type="transmembrane region" description="Helical" evidence="22">
    <location>
        <begin position="198"/>
        <end position="217"/>
    </location>
</feature>
<evidence type="ECO:0000256" key="10">
    <source>
        <dbReference type="ARBA" id="ARBA00022989"/>
    </source>
</evidence>
<evidence type="ECO:0000256" key="6">
    <source>
        <dbReference type="ARBA" id="ARBA00022679"/>
    </source>
</evidence>
<dbReference type="GO" id="GO:0008360">
    <property type="term" value="P:regulation of cell shape"/>
    <property type="evidence" value="ECO:0007669"/>
    <property type="project" value="UniProtKB-KW"/>
</dbReference>
<dbReference type="EMBL" id="CP045273">
    <property type="protein sequence ID" value="QJX80316.1"/>
    <property type="molecule type" value="Genomic_DNA"/>
</dbReference>
<feature type="transmembrane region" description="Helical" evidence="22">
    <location>
        <begin position="21"/>
        <end position="44"/>
    </location>
</feature>
<evidence type="ECO:0000256" key="21">
    <source>
        <dbReference type="ARBA" id="ARBA00049966"/>
    </source>
</evidence>
<evidence type="ECO:0000256" key="12">
    <source>
        <dbReference type="ARBA" id="ARBA00023306"/>
    </source>
</evidence>
<evidence type="ECO:0000313" key="24">
    <source>
        <dbReference type="Proteomes" id="UP000501076"/>
    </source>
</evidence>
<dbReference type="PROSITE" id="PS00428">
    <property type="entry name" value="FTSW_RODA_SPOVE"/>
    <property type="match status" value="1"/>
</dbReference>
<feature type="transmembrane region" description="Helical" evidence="22">
    <location>
        <begin position="121"/>
        <end position="138"/>
    </location>
</feature>
<comment type="similarity">
    <text evidence="16">Belongs to the SEDS family. FtsW subfamily.</text>
</comment>
<evidence type="ECO:0000256" key="3">
    <source>
        <dbReference type="ARBA" id="ARBA00022475"/>
    </source>
</evidence>
<dbReference type="GO" id="GO:0015648">
    <property type="term" value="F:lipid-linked peptidoglycan transporter activity"/>
    <property type="evidence" value="ECO:0007669"/>
    <property type="project" value="TreeGrafter"/>
</dbReference>
<feature type="transmembrane region" description="Helical" evidence="22">
    <location>
        <begin position="291"/>
        <end position="312"/>
    </location>
</feature>
<evidence type="ECO:0000256" key="7">
    <source>
        <dbReference type="ARBA" id="ARBA00022692"/>
    </source>
</evidence>
<evidence type="ECO:0000256" key="19">
    <source>
        <dbReference type="ARBA" id="ARBA00044770"/>
    </source>
</evidence>
<keyword evidence="12" id="KW-0131">Cell cycle</keyword>
<evidence type="ECO:0000256" key="2">
    <source>
        <dbReference type="ARBA" id="ARBA00004752"/>
    </source>
</evidence>
<evidence type="ECO:0000256" key="1">
    <source>
        <dbReference type="ARBA" id="ARBA00004651"/>
    </source>
</evidence>
<name>A0A6M6E3N8_PRIMG</name>
<dbReference type="Proteomes" id="UP000501076">
    <property type="component" value="Plasmid pFDU301A"/>
</dbReference>
<evidence type="ECO:0000256" key="4">
    <source>
        <dbReference type="ARBA" id="ARBA00022618"/>
    </source>
</evidence>
<proteinExistence type="inferred from homology"/>
<evidence type="ECO:0000313" key="23">
    <source>
        <dbReference type="EMBL" id="QJX80316.1"/>
    </source>
</evidence>
<dbReference type="GO" id="GO:0009252">
    <property type="term" value="P:peptidoglycan biosynthetic process"/>
    <property type="evidence" value="ECO:0007669"/>
    <property type="project" value="UniProtKB-KW"/>
</dbReference>
<keyword evidence="11 22" id="KW-0472">Membrane</keyword>
<keyword evidence="13" id="KW-0961">Cell wall biogenesis/degradation</keyword>
<dbReference type="InterPro" id="IPR018365">
    <property type="entry name" value="Cell_cycle_FtsW-rel_CS"/>
</dbReference>
<comment type="subcellular location">
    <subcellularLocation>
        <location evidence="1">Cell membrane</location>
        <topology evidence="1">Multi-pass membrane protein</topology>
    </subcellularLocation>
</comment>
<evidence type="ECO:0000256" key="22">
    <source>
        <dbReference type="SAM" id="Phobius"/>
    </source>
</evidence>
<feature type="transmembrane region" description="Helical" evidence="22">
    <location>
        <begin position="82"/>
        <end position="101"/>
    </location>
</feature>
<evidence type="ECO:0000256" key="16">
    <source>
        <dbReference type="ARBA" id="ARBA00038053"/>
    </source>
</evidence>
<keyword evidence="8" id="KW-0133">Cell shape</keyword>
<keyword evidence="5" id="KW-0328">Glycosyltransferase</keyword>
<evidence type="ECO:0000256" key="15">
    <source>
        <dbReference type="ARBA" id="ARBA00033270"/>
    </source>
</evidence>